<organism evidence="2 3">
    <name type="scientific">Paraglaciecola psychrophila 170</name>
    <dbReference type="NCBI Taxonomy" id="1129794"/>
    <lineage>
        <taxon>Bacteria</taxon>
        <taxon>Pseudomonadati</taxon>
        <taxon>Pseudomonadota</taxon>
        <taxon>Gammaproteobacteria</taxon>
        <taxon>Alteromonadales</taxon>
        <taxon>Alteromonadaceae</taxon>
        <taxon>Paraglaciecola</taxon>
    </lineage>
</organism>
<keyword evidence="3" id="KW-1185">Reference proteome</keyword>
<gene>
    <name evidence="2" type="ORF">C427_0175</name>
</gene>
<evidence type="ECO:0008006" key="4">
    <source>
        <dbReference type="Google" id="ProtNLM"/>
    </source>
</evidence>
<dbReference type="PATRIC" id="fig|1129794.4.peg.171"/>
<keyword evidence="1" id="KW-0732">Signal</keyword>
<dbReference type="GO" id="GO:0020037">
    <property type="term" value="F:heme binding"/>
    <property type="evidence" value="ECO:0007669"/>
    <property type="project" value="InterPro"/>
</dbReference>
<feature type="chain" id="PRO_5003898918" description="Phytase-like domain-containing protein" evidence="1">
    <location>
        <begin position="22"/>
        <end position="193"/>
    </location>
</feature>
<dbReference type="OrthoDB" id="9770043at2"/>
<dbReference type="EMBL" id="CP003837">
    <property type="protein sequence ID" value="AGH42285.1"/>
    <property type="molecule type" value="Genomic_DNA"/>
</dbReference>
<dbReference type="Proteomes" id="UP000011864">
    <property type="component" value="Chromosome"/>
</dbReference>
<dbReference type="KEGG" id="gps:C427_0175"/>
<name>K7A659_9ALTE</name>
<evidence type="ECO:0000313" key="3">
    <source>
        <dbReference type="Proteomes" id="UP000011864"/>
    </source>
</evidence>
<dbReference type="eggNOG" id="COG2010">
    <property type="taxonomic scope" value="Bacteria"/>
</dbReference>
<dbReference type="PANTHER" id="PTHR33546">
    <property type="entry name" value="LARGE, MULTIFUNCTIONAL SECRETED PROTEIN-RELATED"/>
    <property type="match status" value="1"/>
</dbReference>
<evidence type="ECO:0000313" key="2">
    <source>
        <dbReference type="EMBL" id="AGH42285.1"/>
    </source>
</evidence>
<dbReference type="PANTHER" id="PTHR33546:SF1">
    <property type="entry name" value="LARGE, MULTIFUNCTIONAL SECRETED PROTEIN"/>
    <property type="match status" value="1"/>
</dbReference>
<dbReference type="STRING" id="1129794.C427_0175"/>
<sequence>MNCLNTLLIICLLVSPLSSIAEDKKVDVWADTSLTQNPSYFYFDSKGRLLVTELYRIVLIEYTNNDGKADTSEVFADGINQPLDDLGSNLFFTNGATNYMRCHQINGQGSNVSPDLSYFGEKHSAKYLLQALIDPIATIAPGYSAFNLTIHDGSVLSGLFNAETDTTITLGEQGKKLNVFNKSEIKAIQRPTS</sequence>
<dbReference type="InterPro" id="IPR036909">
    <property type="entry name" value="Cyt_c-like_dom_sf"/>
</dbReference>
<dbReference type="SUPFAM" id="SSF46626">
    <property type="entry name" value="Cytochrome c"/>
    <property type="match status" value="1"/>
</dbReference>
<dbReference type="AlphaFoldDB" id="K7A659"/>
<dbReference type="RefSeq" id="WP_007638141.1">
    <property type="nucleotide sequence ID" value="NC_020514.1"/>
</dbReference>
<dbReference type="GO" id="GO:0009055">
    <property type="term" value="F:electron transfer activity"/>
    <property type="evidence" value="ECO:0007669"/>
    <property type="project" value="InterPro"/>
</dbReference>
<evidence type="ECO:0000256" key="1">
    <source>
        <dbReference type="SAM" id="SignalP"/>
    </source>
</evidence>
<feature type="signal peptide" evidence="1">
    <location>
        <begin position="1"/>
        <end position="21"/>
    </location>
</feature>
<accession>K7A659</accession>
<reference evidence="2 3" key="1">
    <citation type="journal article" date="2013" name="Genome Announc.">
        <title>Complete Genome Sequence of Glaciecola psychrophila Strain 170T.</title>
        <authorList>
            <person name="Yin J."/>
            <person name="Chen J."/>
            <person name="Liu G."/>
            <person name="Yu Y."/>
            <person name="Song L."/>
            <person name="Wang X."/>
            <person name="Qu X."/>
        </authorList>
    </citation>
    <scope>NUCLEOTIDE SEQUENCE [LARGE SCALE GENOMIC DNA]</scope>
    <source>
        <strain evidence="2 3">170</strain>
    </source>
</reference>
<dbReference type="HOGENOM" id="CLU_1407604_0_0_6"/>
<proteinExistence type="predicted"/>
<dbReference type="Gene3D" id="1.10.760.10">
    <property type="entry name" value="Cytochrome c-like domain"/>
    <property type="match status" value="1"/>
</dbReference>
<protein>
    <recommendedName>
        <fullName evidence="4">Phytase-like domain-containing protein</fullName>
    </recommendedName>
</protein>